<dbReference type="PANTHER" id="PTHR43461">
    <property type="entry name" value="TRANSMEMBRANE PROTEIN 256"/>
    <property type="match status" value="1"/>
</dbReference>
<keyword evidence="5 6" id="KW-0472">Membrane</keyword>
<comment type="similarity">
    <text evidence="2">Belongs to the UPF0382 family.</text>
</comment>
<dbReference type="EMBL" id="FWYF01000001">
    <property type="protein sequence ID" value="SMD32513.1"/>
    <property type="molecule type" value="Genomic_DNA"/>
</dbReference>
<comment type="subcellular location">
    <subcellularLocation>
        <location evidence="1">Membrane</location>
        <topology evidence="1">Multi-pass membrane protein</topology>
    </subcellularLocation>
</comment>
<organism evidence="7 8">
    <name type="scientific">Reichenbachiella faecimaris</name>
    <dbReference type="NCBI Taxonomy" id="692418"/>
    <lineage>
        <taxon>Bacteria</taxon>
        <taxon>Pseudomonadati</taxon>
        <taxon>Bacteroidota</taxon>
        <taxon>Cytophagia</taxon>
        <taxon>Cytophagales</taxon>
        <taxon>Reichenbachiellaceae</taxon>
        <taxon>Reichenbachiella</taxon>
    </lineage>
</organism>
<dbReference type="RefSeq" id="WP_084371168.1">
    <property type="nucleotide sequence ID" value="NZ_FWYF01000001.1"/>
</dbReference>
<dbReference type="GO" id="GO:0005886">
    <property type="term" value="C:plasma membrane"/>
    <property type="evidence" value="ECO:0007669"/>
    <property type="project" value="TreeGrafter"/>
</dbReference>
<keyword evidence="3 6" id="KW-0812">Transmembrane</keyword>
<dbReference type="OrthoDB" id="9802121at2"/>
<dbReference type="Pfam" id="PF04241">
    <property type="entry name" value="DUF423"/>
    <property type="match status" value="1"/>
</dbReference>
<evidence type="ECO:0000256" key="2">
    <source>
        <dbReference type="ARBA" id="ARBA00009694"/>
    </source>
</evidence>
<dbReference type="PANTHER" id="PTHR43461:SF1">
    <property type="entry name" value="TRANSMEMBRANE PROTEIN 256"/>
    <property type="match status" value="1"/>
</dbReference>
<evidence type="ECO:0000313" key="8">
    <source>
        <dbReference type="Proteomes" id="UP000192472"/>
    </source>
</evidence>
<evidence type="ECO:0000256" key="1">
    <source>
        <dbReference type="ARBA" id="ARBA00004141"/>
    </source>
</evidence>
<evidence type="ECO:0000313" key="7">
    <source>
        <dbReference type="EMBL" id="SMD32513.1"/>
    </source>
</evidence>
<sequence>MNKNALVSGAVLGLLSVMIGAFGAHALKDILLTNGRMDVYETAVKYQFYHAIVLLIVGMLAEKLQGPWVKRATFCFAGGVVVFSGSLYVLSVTNMGWLGAITPVGGLLLICGWACLLIGIMKID</sequence>
<dbReference type="InterPro" id="IPR006696">
    <property type="entry name" value="DUF423"/>
</dbReference>
<evidence type="ECO:0000256" key="4">
    <source>
        <dbReference type="ARBA" id="ARBA00022989"/>
    </source>
</evidence>
<protein>
    <submittedName>
        <fullName evidence="7">Uncharacterized membrane protein YgdD, TMEM256/DUF423 family</fullName>
    </submittedName>
</protein>
<accession>A0A1W2G7B3</accession>
<keyword evidence="8" id="KW-1185">Reference proteome</keyword>
<evidence type="ECO:0000256" key="6">
    <source>
        <dbReference type="SAM" id="Phobius"/>
    </source>
</evidence>
<name>A0A1W2G7B3_REIFA</name>
<dbReference type="AlphaFoldDB" id="A0A1W2G7B3"/>
<evidence type="ECO:0000256" key="3">
    <source>
        <dbReference type="ARBA" id="ARBA00022692"/>
    </source>
</evidence>
<feature type="transmembrane region" description="Helical" evidence="6">
    <location>
        <begin position="97"/>
        <end position="120"/>
    </location>
</feature>
<reference evidence="7 8" key="1">
    <citation type="submission" date="2017-04" db="EMBL/GenBank/DDBJ databases">
        <authorList>
            <person name="Afonso C.L."/>
            <person name="Miller P.J."/>
            <person name="Scott M.A."/>
            <person name="Spackman E."/>
            <person name="Goraichik I."/>
            <person name="Dimitrov K.M."/>
            <person name="Suarez D.L."/>
            <person name="Swayne D.E."/>
        </authorList>
    </citation>
    <scope>NUCLEOTIDE SEQUENCE [LARGE SCALE GENOMIC DNA]</scope>
    <source>
        <strain evidence="7 8">DSM 26133</strain>
    </source>
</reference>
<dbReference type="STRING" id="692418.SAMN04488029_0858"/>
<gene>
    <name evidence="7" type="ORF">SAMN04488029_0858</name>
</gene>
<proteinExistence type="inferred from homology"/>
<feature type="transmembrane region" description="Helical" evidence="6">
    <location>
        <begin position="42"/>
        <end position="61"/>
    </location>
</feature>
<feature type="transmembrane region" description="Helical" evidence="6">
    <location>
        <begin position="73"/>
        <end position="91"/>
    </location>
</feature>
<dbReference type="Proteomes" id="UP000192472">
    <property type="component" value="Unassembled WGS sequence"/>
</dbReference>
<keyword evidence="4 6" id="KW-1133">Transmembrane helix</keyword>
<evidence type="ECO:0000256" key="5">
    <source>
        <dbReference type="ARBA" id="ARBA00023136"/>
    </source>
</evidence>